<dbReference type="PANTHER" id="PTHR23416:SF54">
    <property type="entry name" value="ACETYLTRANSFERASE, CYSE_LACA_LPXA_NODL FAMILY (AFU_ORTHOLOGUE AFUA_2G08430)-RELATED"/>
    <property type="match status" value="1"/>
</dbReference>
<dbReference type="OrthoDB" id="25818at2759"/>
<dbReference type="Pfam" id="PF00132">
    <property type="entry name" value="Hexapep"/>
    <property type="match status" value="1"/>
</dbReference>
<dbReference type="RefSeq" id="XP_013309710.1">
    <property type="nucleotide sequence ID" value="XM_013454256.1"/>
</dbReference>
<reference evidence="5 6" key="1">
    <citation type="submission" date="2015-01" db="EMBL/GenBank/DDBJ databases">
        <title>The Genome Sequence of Exophiala xenobiotica CBS118157.</title>
        <authorList>
            <consortium name="The Broad Institute Genomics Platform"/>
            <person name="Cuomo C."/>
            <person name="de Hoog S."/>
            <person name="Gorbushina A."/>
            <person name="Stielow B."/>
            <person name="Teixiera M."/>
            <person name="Abouelleil A."/>
            <person name="Chapman S.B."/>
            <person name="Priest M."/>
            <person name="Young S.K."/>
            <person name="Wortman J."/>
            <person name="Nusbaum C."/>
            <person name="Birren B."/>
        </authorList>
    </citation>
    <scope>NUCLEOTIDE SEQUENCE [LARGE SCALE GENOMIC DNA]</scope>
    <source>
        <strain evidence="5 6">CBS 118157</strain>
    </source>
</reference>
<evidence type="ECO:0000256" key="3">
    <source>
        <dbReference type="SAM" id="MobiDB-lite"/>
    </source>
</evidence>
<keyword evidence="2" id="KW-0808">Transferase</keyword>
<dbReference type="Proteomes" id="UP000054342">
    <property type="component" value="Unassembled WGS sequence"/>
</dbReference>
<dbReference type="Pfam" id="PF12464">
    <property type="entry name" value="Mac"/>
    <property type="match status" value="1"/>
</dbReference>
<dbReference type="InterPro" id="IPR011004">
    <property type="entry name" value="Trimer_LpxA-like_sf"/>
</dbReference>
<evidence type="ECO:0000256" key="1">
    <source>
        <dbReference type="ARBA" id="ARBA00007274"/>
    </source>
</evidence>
<evidence type="ECO:0000256" key="2">
    <source>
        <dbReference type="ARBA" id="ARBA00022679"/>
    </source>
</evidence>
<accession>A0A0D2CH09</accession>
<proteinExistence type="inferred from homology"/>
<keyword evidence="6" id="KW-1185">Reference proteome</keyword>
<sequence>MIANTEWERAQRGELYHAFIPELIAARDRCKQACDRLNTSSDLSRRRMIELWRGVTNDPRPLPPRQSTGDADDKILSKEPWVFGPIHADYGFNIILGEGAMLNYNSTFVDTCPIIIGARTLMGPNCSFYSGTHPLDPAVRNGTDGPELGKPINIGDDCWLGGNVIVLPGVTIGRGCTIGAGSVVTKDIPAFHVAAGNPARVLKKIETTMDPSYKKSDISREDAKHGAETVMAESMDH</sequence>
<dbReference type="InterPro" id="IPR024688">
    <property type="entry name" value="Mac_dom"/>
</dbReference>
<dbReference type="GeneID" id="25332743"/>
<dbReference type="InterPro" id="IPR001451">
    <property type="entry name" value="Hexapep"/>
</dbReference>
<dbReference type="PANTHER" id="PTHR23416">
    <property type="entry name" value="SIALIC ACID SYNTHASE-RELATED"/>
    <property type="match status" value="1"/>
</dbReference>
<comment type="similarity">
    <text evidence="1">Belongs to the transferase hexapeptide repeat family.</text>
</comment>
<name>A0A0D2CH09_9EURO</name>
<dbReference type="SUPFAM" id="SSF51161">
    <property type="entry name" value="Trimeric LpxA-like enzymes"/>
    <property type="match status" value="1"/>
</dbReference>
<evidence type="ECO:0000313" key="6">
    <source>
        <dbReference type="Proteomes" id="UP000054342"/>
    </source>
</evidence>
<dbReference type="EMBL" id="KN847323">
    <property type="protein sequence ID" value="KIW49127.1"/>
    <property type="molecule type" value="Genomic_DNA"/>
</dbReference>
<feature type="region of interest" description="Disordered" evidence="3">
    <location>
        <begin position="213"/>
        <end position="237"/>
    </location>
</feature>
<dbReference type="Gene3D" id="2.160.10.10">
    <property type="entry name" value="Hexapeptide repeat proteins"/>
    <property type="match status" value="1"/>
</dbReference>
<organism evidence="5 6">
    <name type="scientific">Exophiala xenobiotica</name>
    <dbReference type="NCBI Taxonomy" id="348802"/>
    <lineage>
        <taxon>Eukaryota</taxon>
        <taxon>Fungi</taxon>
        <taxon>Dikarya</taxon>
        <taxon>Ascomycota</taxon>
        <taxon>Pezizomycotina</taxon>
        <taxon>Eurotiomycetes</taxon>
        <taxon>Chaetothyriomycetidae</taxon>
        <taxon>Chaetothyriales</taxon>
        <taxon>Herpotrichiellaceae</taxon>
        <taxon>Exophiala</taxon>
    </lineage>
</organism>
<gene>
    <name evidence="5" type="ORF">PV05_10835</name>
</gene>
<dbReference type="HOGENOM" id="CLU_051638_3_1_1"/>
<feature type="domain" description="Maltose/galactoside acetyltransferase" evidence="4">
    <location>
        <begin position="7"/>
        <end position="57"/>
    </location>
</feature>
<dbReference type="CDD" id="cd03357">
    <property type="entry name" value="LbH_MAT_GAT"/>
    <property type="match status" value="1"/>
</dbReference>
<evidence type="ECO:0000259" key="4">
    <source>
        <dbReference type="SMART" id="SM01266"/>
    </source>
</evidence>
<dbReference type="RefSeq" id="XP_013309711.1">
    <property type="nucleotide sequence ID" value="XM_013454257.1"/>
</dbReference>
<dbReference type="SMART" id="SM01266">
    <property type="entry name" value="Mac"/>
    <property type="match status" value="1"/>
</dbReference>
<feature type="compositionally biased region" description="Basic and acidic residues" evidence="3">
    <location>
        <begin position="213"/>
        <end position="227"/>
    </location>
</feature>
<dbReference type="GO" id="GO:0016407">
    <property type="term" value="F:acetyltransferase activity"/>
    <property type="evidence" value="ECO:0007669"/>
    <property type="project" value="InterPro"/>
</dbReference>
<dbReference type="EMBL" id="KN847323">
    <property type="protein sequence ID" value="KIW49126.1"/>
    <property type="molecule type" value="Genomic_DNA"/>
</dbReference>
<dbReference type="AlphaFoldDB" id="A0A0D2CH09"/>
<protein>
    <recommendedName>
        <fullName evidence="4">Maltose/galactoside acetyltransferase domain-containing protein</fullName>
    </recommendedName>
</protein>
<evidence type="ECO:0000313" key="5">
    <source>
        <dbReference type="EMBL" id="KIW49127.1"/>
    </source>
</evidence>
<dbReference type="STRING" id="348802.A0A0D2CH09"/>
<dbReference type="GO" id="GO:0008374">
    <property type="term" value="F:O-acyltransferase activity"/>
    <property type="evidence" value="ECO:0007669"/>
    <property type="project" value="TreeGrafter"/>
</dbReference>
<dbReference type="InterPro" id="IPR051159">
    <property type="entry name" value="Hexapeptide_acetyltransf"/>
</dbReference>